<accession>A0A0R1VCW2</accession>
<dbReference type="Proteomes" id="UP000051739">
    <property type="component" value="Unassembled WGS sequence"/>
</dbReference>
<dbReference type="EC" id="3.2.1.93" evidence="4"/>
<evidence type="ECO:0000256" key="4">
    <source>
        <dbReference type="NCBIfam" id="TIGR02403"/>
    </source>
</evidence>
<sequence>MTRQTDLGKKVIYQLYPKSFYDSNGDGIGDLRGVIQKIDYLKQLHIDQIWFNPFFISPQHDNGYDIADYYRIDPKFGTMADFREMVKVLKEAHIGVMLDMVLNHISTDHEWFQRALAGDAKYQKFFYLRPPKANGDLPNNWESKFGGPAWAPFGESGQYYLCLYDKTQADLDWHNPEVRQELEKVVRFWMQEGVEGLRFDVINVIGKDEQLVDSPRPRQLTVEKALYTDTPVVHQYLKELNQKTFGADDQIVTVGEMSSSTIENSIEYTNPAEHELDMVFTFHHLKVDYQNGNKWTDMPFDFQKLKHLLIDWQTKMDQGHGWNALFWNNHDQPWALSRFGDSGQYREKSAEMLAATMHLLRGTPYIYMGEEIGSINTPYQSIDDYNDVESINAYHQLIAEGRSPQAALHLVYLKSRDNSRVPLAWDDSPQAGFTTGTPWLQPKNQERINVKAELDHGEIFNFYQRLIQLRTNEPLISAGHFRAHLTDHPAVFAYERYLDHEGLLVFNNFYGDETEISVPSEFVRKRGQVLIDNYEADLAQLPVQIKLRPYESLAFKFSRS</sequence>
<feature type="domain" description="Glycosyl hydrolase family 13 catalytic" evidence="5">
    <location>
        <begin position="14"/>
        <end position="420"/>
    </location>
</feature>
<evidence type="ECO:0000256" key="3">
    <source>
        <dbReference type="ARBA" id="ARBA00023295"/>
    </source>
</evidence>
<dbReference type="SUPFAM" id="SSF51445">
    <property type="entry name" value="(Trans)glycosidases"/>
    <property type="match status" value="1"/>
</dbReference>
<dbReference type="Gene3D" id="3.20.20.80">
    <property type="entry name" value="Glycosidases"/>
    <property type="match status" value="1"/>
</dbReference>
<keyword evidence="3" id="KW-0326">Glycosidase</keyword>
<dbReference type="GO" id="GO:0005737">
    <property type="term" value="C:cytoplasm"/>
    <property type="evidence" value="ECO:0007669"/>
    <property type="project" value="UniProtKB-UniRule"/>
</dbReference>
<dbReference type="FunFam" id="2.60.40.1180:FF:000007">
    <property type="entry name" value="Sucrose isomerase"/>
    <property type="match status" value="1"/>
</dbReference>
<dbReference type="CDD" id="cd11333">
    <property type="entry name" value="AmyAc_SI_OligoGlu_DGase"/>
    <property type="match status" value="1"/>
</dbReference>
<organism evidence="6 7">
    <name type="scientific">Limosilactobacillus gastricus DSM 16045</name>
    <dbReference type="NCBI Taxonomy" id="1423749"/>
    <lineage>
        <taxon>Bacteria</taxon>
        <taxon>Bacillati</taxon>
        <taxon>Bacillota</taxon>
        <taxon>Bacilli</taxon>
        <taxon>Lactobacillales</taxon>
        <taxon>Lactobacillaceae</taxon>
        <taxon>Limosilactobacillus</taxon>
    </lineage>
</organism>
<keyword evidence="7" id="KW-1185">Reference proteome</keyword>
<dbReference type="NCBIfam" id="TIGR02403">
    <property type="entry name" value="trehalose_treC"/>
    <property type="match status" value="1"/>
</dbReference>
<protein>
    <recommendedName>
        <fullName evidence="4">Alpha,alpha-phosphotrehalase</fullName>
        <ecNumber evidence="4">3.2.1.93</ecNumber>
    </recommendedName>
</protein>
<dbReference type="FunFam" id="3.20.20.80:FF:000064">
    <property type="entry name" value="Oligo-1,6-glucosidase"/>
    <property type="match status" value="1"/>
</dbReference>
<dbReference type="SMART" id="SM00642">
    <property type="entry name" value="Aamy"/>
    <property type="match status" value="1"/>
</dbReference>
<dbReference type="GO" id="GO:0004556">
    <property type="term" value="F:alpha-amylase activity"/>
    <property type="evidence" value="ECO:0007669"/>
    <property type="project" value="TreeGrafter"/>
</dbReference>
<dbReference type="PATRIC" id="fig|1423749.3.peg.434"/>
<dbReference type="InterPro" id="IPR045857">
    <property type="entry name" value="O16G_dom_2"/>
</dbReference>
<evidence type="ECO:0000313" key="7">
    <source>
        <dbReference type="Proteomes" id="UP000051739"/>
    </source>
</evidence>
<dbReference type="GO" id="GO:0008788">
    <property type="term" value="F:alpha,alpha-phosphotrehalase activity"/>
    <property type="evidence" value="ECO:0007669"/>
    <property type="project" value="UniProtKB-UniRule"/>
</dbReference>
<comment type="similarity">
    <text evidence="1">Belongs to the glycosyl hydrolase 13 family.</text>
</comment>
<evidence type="ECO:0000256" key="2">
    <source>
        <dbReference type="ARBA" id="ARBA00022801"/>
    </source>
</evidence>
<dbReference type="EMBL" id="AZFN01000014">
    <property type="protein sequence ID" value="KRM01947.1"/>
    <property type="molecule type" value="Genomic_DNA"/>
</dbReference>
<dbReference type="InterPro" id="IPR013780">
    <property type="entry name" value="Glyco_hydro_b"/>
</dbReference>
<gene>
    <name evidence="6" type="ORF">FC60_GL000431</name>
</gene>
<dbReference type="GO" id="GO:0005993">
    <property type="term" value="P:trehalose catabolic process"/>
    <property type="evidence" value="ECO:0007669"/>
    <property type="project" value="InterPro"/>
</dbReference>
<reference evidence="6 7" key="1">
    <citation type="journal article" date="2015" name="Genome Announc.">
        <title>Expanding the biotechnology potential of lactobacilli through comparative genomics of 213 strains and associated genera.</title>
        <authorList>
            <person name="Sun Z."/>
            <person name="Harris H.M."/>
            <person name="McCann A."/>
            <person name="Guo C."/>
            <person name="Argimon S."/>
            <person name="Zhang W."/>
            <person name="Yang X."/>
            <person name="Jeffery I.B."/>
            <person name="Cooney J.C."/>
            <person name="Kagawa T.F."/>
            <person name="Liu W."/>
            <person name="Song Y."/>
            <person name="Salvetti E."/>
            <person name="Wrobel A."/>
            <person name="Rasinkangas P."/>
            <person name="Parkhill J."/>
            <person name="Rea M.C."/>
            <person name="O'Sullivan O."/>
            <person name="Ritari J."/>
            <person name="Douillard F.P."/>
            <person name="Paul Ross R."/>
            <person name="Yang R."/>
            <person name="Briner A.E."/>
            <person name="Felis G.E."/>
            <person name="de Vos W.M."/>
            <person name="Barrangou R."/>
            <person name="Klaenhammer T.R."/>
            <person name="Caufield P.W."/>
            <person name="Cui Y."/>
            <person name="Zhang H."/>
            <person name="O'Toole P.W."/>
        </authorList>
    </citation>
    <scope>NUCLEOTIDE SEQUENCE [LARGE SCALE GENOMIC DNA]</scope>
    <source>
        <strain evidence="6 7">DSM 16045</strain>
    </source>
</reference>
<evidence type="ECO:0000259" key="5">
    <source>
        <dbReference type="SMART" id="SM00642"/>
    </source>
</evidence>
<dbReference type="AlphaFoldDB" id="A0A0R1VCW2"/>
<evidence type="ECO:0000313" key="6">
    <source>
        <dbReference type="EMBL" id="KRM01947.1"/>
    </source>
</evidence>
<dbReference type="Pfam" id="PF23915">
    <property type="entry name" value="SusG_C"/>
    <property type="match status" value="1"/>
</dbReference>
<name>A0A0R1VCW2_9LACO</name>
<dbReference type="Gene3D" id="3.90.400.10">
    <property type="entry name" value="Oligo-1,6-glucosidase, Domain 2"/>
    <property type="match status" value="1"/>
</dbReference>
<dbReference type="InterPro" id="IPR017853">
    <property type="entry name" value="GH"/>
</dbReference>
<dbReference type="Gene3D" id="2.60.40.1180">
    <property type="entry name" value="Golgi alpha-mannosidase II"/>
    <property type="match status" value="1"/>
</dbReference>
<comment type="caution">
    <text evidence="6">The sequence shown here is derived from an EMBL/GenBank/DDBJ whole genome shotgun (WGS) entry which is preliminary data.</text>
</comment>
<keyword evidence="2" id="KW-0378">Hydrolase</keyword>
<dbReference type="InterPro" id="IPR056300">
    <property type="entry name" value="SusG-like_C"/>
</dbReference>
<dbReference type="PANTHER" id="PTHR10357">
    <property type="entry name" value="ALPHA-AMYLASE FAMILY MEMBER"/>
    <property type="match status" value="1"/>
</dbReference>
<dbReference type="RefSeq" id="WP_056937485.1">
    <property type="nucleotide sequence ID" value="NZ_AZFN01000014.1"/>
</dbReference>
<proteinExistence type="inferred from homology"/>
<dbReference type="NCBIfam" id="NF008183">
    <property type="entry name" value="PRK10933.1"/>
    <property type="match status" value="1"/>
</dbReference>
<dbReference type="PANTHER" id="PTHR10357:SF217">
    <property type="entry name" value="TREHALOSE-6-PHOSPHATE HYDROLASE"/>
    <property type="match status" value="1"/>
</dbReference>
<dbReference type="SUPFAM" id="SSF51011">
    <property type="entry name" value="Glycosyl hydrolase domain"/>
    <property type="match status" value="1"/>
</dbReference>
<evidence type="ECO:0000256" key="1">
    <source>
        <dbReference type="ARBA" id="ARBA00008061"/>
    </source>
</evidence>
<dbReference type="InterPro" id="IPR006047">
    <property type="entry name" value="GH13_cat_dom"/>
</dbReference>
<dbReference type="InterPro" id="IPR012769">
    <property type="entry name" value="Trehalose_TreC"/>
</dbReference>
<dbReference type="Pfam" id="PF00128">
    <property type="entry name" value="Alpha-amylase"/>
    <property type="match status" value="1"/>
</dbReference>